<keyword evidence="2" id="KW-1185">Reference proteome</keyword>
<protein>
    <submittedName>
        <fullName evidence="1">Uncharacterized protein</fullName>
    </submittedName>
</protein>
<organism evidence="1 2">
    <name type="scientific">Streptomyces andamanensis</name>
    <dbReference type="NCBI Taxonomy" id="1565035"/>
    <lineage>
        <taxon>Bacteria</taxon>
        <taxon>Bacillati</taxon>
        <taxon>Actinomycetota</taxon>
        <taxon>Actinomycetes</taxon>
        <taxon>Kitasatosporales</taxon>
        <taxon>Streptomycetaceae</taxon>
        <taxon>Streptomyces</taxon>
    </lineage>
</organism>
<dbReference type="RefSeq" id="WP_381738505.1">
    <property type="nucleotide sequence ID" value="NZ_JBHSDP010000011.1"/>
</dbReference>
<gene>
    <name evidence="1" type="ORF">ACFPC0_10870</name>
</gene>
<dbReference type="EMBL" id="JBHSDP010000011">
    <property type="protein sequence ID" value="MFC4328328.1"/>
    <property type="molecule type" value="Genomic_DNA"/>
</dbReference>
<name>A0ABV8TCL7_9ACTN</name>
<dbReference type="Proteomes" id="UP001595824">
    <property type="component" value="Unassembled WGS sequence"/>
</dbReference>
<sequence length="97" mass="10784">MHWLLLRLSVEEAMWLPQMVEKRIGEGNSEAVRKGGGFEQAVRVSTDLANRTIRLRSGSRERLVALLEWVLRTSSTADCLLVQSAMPPAFGSTQTEG</sequence>
<reference evidence="2" key="1">
    <citation type="journal article" date="2019" name="Int. J. Syst. Evol. Microbiol.">
        <title>The Global Catalogue of Microorganisms (GCM) 10K type strain sequencing project: providing services to taxonomists for standard genome sequencing and annotation.</title>
        <authorList>
            <consortium name="The Broad Institute Genomics Platform"/>
            <consortium name="The Broad Institute Genome Sequencing Center for Infectious Disease"/>
            <person name="Wu L."/>
            <person name="Ma J."/>
        </authorList>
    </citation>
    <scope>NUCLEOTIDE SEQUENCE [LARGE SCALE GENOMIC DNA]</scope>
    <source>
        <strain evidence="2">PCU 347</strain>
    </source>
</reference>
<comment type="caution">
    <text evidence="1">The sequence shown here is derived from an EMBL/GenBank/DDBJ whole genome shotgun (WGS) entry which is preliminary data.</text>
</comment>
<accession>A0ABV8TCL7</accession>
<evidence type="ECO:0000313" key="2">
    <source>
        <dbReference type="Proteomes" id="UP001595824"/>
    </source>
</evidence>
<proteinExistence type="predicted"/>
<evidence type="ECO:0000313" key="1">
    <source>
        <dbReference type="EMBL" id="MFC4328328.1"/>
    </source>
</evidence>